<evidence type="ECO:0000313" key="2">
    <source>
        <dbReference type="Proteomes" id="UP001601444"/>
    </source>
</evidence>
<evidence type="ECO:0000313" key="1">
    <source>
        <dbReference type="EMBL" id="MFF0544311.1"/>
    </source>
</evidence>
<organism evidence="1 2">
    <name type="scientific">Nocardia thailandica</name>
    <dbReference type="NCBI Taxonomy" id="257275"/>
    <lineage>
        <taxon>Bacteria</taxon>
        <taxon>Bacillati</taxon>
        <taxon>Actinomycetota</taxon>
        <taxon>Actinomycetes</taxon>
        <taxon>Mycobacteriales</taxon>
        <taxon>Nocardiaceae</taxon>
        <taxon>Nocardia</taxon>
    </lineage>
</organism>
<comment type="caution">
    <text evidence="1">The sequence shown here is derived from an EMBL/GenBank/DDBJ whole genome shotgun (WGS) entry which is preliminary data.</text>
</comment>
<dbReference type="InterPro" id="IPR032584">
    <property type="entry name" value="DUF4913"/>
</dbReference>
<proteinExistence type="predicted"/>
<dbReference type="Pfam" id="PF16259">
    <property type="entry name" value="DUF4913"/>
    <property type="match status" value="1"/>
</dbReference>
<dbReference type="Proteomes" id="UP001601444">
    <property type="component" value="Unassembled WGS sequence"/>
</dbReference>
<name>A0ABW6PPH3_9NOCA</name>
<dbReference type="RefSeq" id="WP_043653685.1">
    <property type="nucleotide sequence ID" value="NZ_JBIAMX010000008.1"/>
</dbReference>
<gene>
    <name evidence="1" type="ORF">ACFYTF_15885</name>
</gene>
<dbReference type="EMBL" id="JBIAMX010000008">
    <property type="protein sequence ID" value="MFF0544311.1"/>
    <property type="molecule type" value="Genomic_DNA"/>
</dbReference>
<keyword evidence="2" id="KW-1185">Reference proteome</keyword>
<accession>A0ABW6PPH3</accession>
<protein>
    <submittedName>
        <fullName evidence="1">DUF4913 domain-containing protein</fullName>
    </submittedName>
</protein>
<sequence length="143" mass="16532">MSEDDWAPVAPENCKYGNPVEFFVQYLGKVYMRQITDTSDTVWCPDWYRHPEALARVDALWQAFESARNHGGPGMSRWFRDHADWHMERLFDPKGPFKYCSVRNGHKDMLSRLPSGPEVEALYPDAPALNDPEAPDTELEWTA</sequence>
<reference evidence="1 2" key="1">
    <citation type="submission" date="2024-10" db="EMBL/GenBank/DDBJ databases">
        <title>The Natural Products Discovery Center: Release of the First 8490 Sequenced Strains for Exploring Actinobacteria Biosynthetic Diversity.</title>
        <authorList>
            <person name="Kalkreuter E."/>
            <person name="Kautsar S.A."/>
            <person name="Yang D."/>
            <person name="Bader C.D."/>
            <person name="Teijaro C.N."/>
            <person name="Fluegel L."/>
            <person name="Davis C.M."/>
            <person name="Simpson J.R."/>
            <person name="Lauterbach L."/>
            <person name="Steele A.D."/>
            <person name="Gui C."/>
            <person name="Meng S."/>
            <person name="Li G."/>
            <person name="Viehrig K."/>
            <person name="Ye F."/>
            <person name="Su P."/>
            <person name="Kiefer A.F."/>
            <person name="Nichols A."/>
            <person name="Cepeda A.J."/>
            <person name="Yan W."/>
            <person name="Fan B."/>
            <person name="Jiang Y."/>
            <person name="Adhikari A."/>
            <person name="Zheng C.-J."/>
            <person name="Schuster L."/>
            <person name="Cowan T.M."/>
            <person name="Smanski M.J."/>
            <person name="Chevrette M.G."/>
            <person name="De Carvalho L.P.S."/>
            <person name="Shen B."/>
        </authorList>
    </citation>
    <scope>NUCLEOTIDE SEQUENCE [LARGE SCALE GENOMIC DNA]</scope>
    <source>
        <strain evidence="1 2">NPDC004045</strain>
    </source>
</reference>